<dbReference type="InterPro" id="IPR013783">
    <property type="entry name" value="Ig-like_fold"/>
</dbReference>
<dbReference type="PROSITE" id="PS50202">
    <property type="entry name" value="MSP"/>
    <property type="match status" value="1"/>
</dbReference>
<dbReference type="Proteomes" id="UP000504635">
    <property type="component" value="Unplaced"/>
</dbReference>
<evidence type="ECO:0000313" key="3">
    <source>
        <dbReference type="RefSeq" id="XP_030754020.1"/>
    </source>
</evidence>
<dbReference type="GO" id="GO:0015631">
    <property type="term" value="F:tubulin binding"/>
    <property type="evidence" value="ECO:0007669"/>
    <property type="project" value="TreeGrafter"/>
</dbReference>
<keyword evidence="2" id="KW-1185">Reference proteome</keyword>
<proteinExistence type="predicted"/>
<dbReference type="GO" id="GO:0005929">
    <property type="term" value="C:cilium"/>
    <property type="evidence" value="ECO:0007669"/>
    <property type="project" value="TreeGrafter"/>
</dbReference>
<dbReference type="GeneID" id="115880850"/>
<dbReference type="InParanoid" id="A0A6J2XT70"/>
<dbReference type="PANTHER" id="PTHR46348:SF1">
    <property type="entry name" value="DELETED IN LUNG AND ESOPHAGEAL CANCER PROTEIN 1"/>
    <property type="match status" value="1"/>
</dbReference>
<dbReference type="RefSeq" id="XP_030754020.1">
    <property type="nucleotide sequence ID" value="XM_030898160.1"/>
</dbReference>
<dbReference type="InterPro" id="IPR000535">
    <property type="entry name" value="MSP_dom"/>
</dbReference>
<dbReference type="InterPro" id="IPR008962">
    <property type="entry name" value="PapD-like_sf"/>
</dbReference>
<feature type="domain" description="MSP" evidence="1">
    <location>
        <begin position="1419"/>
        <end position="1532"/>
    </location>
</feature>
<dbReference type="PANTHER" id="PTHR46348">
    <property type="entry name" value="DELETED IN LUNG AND ESOPHAGEAL CANCER PROTEIN 1"/>
    <property type="match status" value="1"/>
</dbReference>
<reference evidence="3" key="1">
    <citation type="submission" date="2025-08" db="UniProtKB">
        <authorList>
            <consortium name="RefSeq"/>
        </authorList>
    </citation>
    <scope>IDENTIFICATION</scope>
    <source>
        <tissue evidence="3">Gonads</tissue>
    </source>
</reference>
<dbReference type="OrthoDB" id="2115465at2759"/>
<dbReference type="KEGG" id="soy:115880850"/>
<dbReference type="InterPro" id="IPR033304">
    <property type="entry name" value="DLEC1"/>
</dbReference>
<dbReference type="GO" id="GO:0005737">
    <property type="term" value="C:cytoplasm"/>
    <property type="evidence" value="ECO:0007669"/>
    <property type="project" value="TreeGrafter"/>
</dbReference>
<evidence type="ECO:0000259" key="1">
    <source>
        <dbReference type="PROSITE" id="PS50202"/>
    </source>
</evidence>
<dbReference type="SUPFAM" id="SSF49354">
    <property type="entry name" value="PapD-like"/>
    <property type="match status" value="1"/>
</dbReference>
<accession>A0A6J2XT70</accession>
<protein>
    <submittedName>
        <fullName evidence="3">Uncharacterized protein LOC115880850 isoform X1</fullName>
    </submittedName>
</protein>
<organism evidence="2 3">
    <name type="scientific">Sitophilus oryzae</name>
    <name type="common">Rice weevil</name>
    <name type="synonym">Curculio oryzae</name>
    <dbReference type="NCBI Taxonomy" id="7048"/>
    <lineage>
        <taxon>Eukaryota</taxon>
        <taxon>Metazoa</taxon>
        <taxon>Ecdysozoa</taxon>
        <taxon>Arthropoda</taxon>
        <taxon>Hexapoda</taxon>
        <taxon>Insecta</taxon>
        <taxon>Pterygota</taxon>
        <taxon>Neoptera</taxon>
        <taxon>Endopterygota</taxon>
        <taxon>Coleoptera</taxon>
        <taxon>Polyphaga</taxon>
        <taxon>Cucujiformia</taxon>
        <taxon>Curculionidae</taxon>
        <taxon>Dryophthorinae</taxon>
        <taxon>Sitophilus</taxon>
    </lineage>
</organism>
<dbReference type="Pfam" id="PF23316">
    <property type="entry name" value="Ig_DLEC1_6th"/>
    <property type="match status" value="1"/>
</dbReference>
<evidence type="ECO:0000313" key="2">
    <source>
        <dbReference type="Proteomes" id="UP000504635"/>
    </source>
</evidence>
<dbReference type="GO" id="GO:0008285">
    <property type="term" value="P:negative regulation of cell population proliferation"/>
    <property type="evidence" value="ECO:0007669"/>
    <property type="project" value="InterPro"/>
</dbReference>
<sequence length="1532" mass="176740">MDSIPLLLENENGDKISTFLNNAFQEELQKEQFPLHIAPNIRKYNVDDDLSYEDPSKNAIQIHEDYLNESDILTTIEKTIIKDHAEFLVAKHNTEQDEFIKEMCKLKSCDIFNLDQLDRTDVMRYGLIDKSDLYPHLTRQFLDFRFNTTLHRCKNCFYRPVLTKSKKPKFIQKNDLPNNIENTLTEIDRSKQFKITPEVVVFHNYKVNKTYEQYFKITNTSNHLQSISVKTLPKLKIFTIMCDSARIAPGMSLKAIIKFRTDVYLLERDEIIFKNDKGLILKLPLICKMDPPKLYCVINRSTDYSIGLLEKNALQNKSFSVKRKNALNETIDCGPCFVTDYVLVNIFLYNGGYKAKFFLITEENWFSRKIDEESISIDGSNGILWVYPAYFEILNGETTEMNVIFQPMKCGLFSETLYLLTDKNTYQQLEIIGDGIAFNKKLISVDVPNHSKDIESKPGHRIFLGYIENTDPITMTLRLKNNSGLLLKYKFKCVEKNDDIAFDMSNWIQTNYENQVLAPYGTSEVIFQITPLKCCTGDYCNTSLRLFIKDVPITSLEENEEFVIETQNRSLRELVEHVLKVDVLCMDVEVACFIKEDKPIEDPTKDNLCVHCNLTASMCPCCTEVVPDSDIVFSDLLLDFSVLPVGVDVKKDFYIMNLGEKQLNWRIIEIQYNIDKQPYFKIIKRNHISEYSGMLLPKKKKVLSYSIIKRQPLRWFSILVLFSFDGTDNAEELRDTMTAECMCIVTYEVVKMNITVNSPQSQEPILCPLQMLYTGVPVDVDFELQNNSLVTGCFYFLKPIGSDSEKIVVKYEPQRGTLRPGKSKKITIKLTCTDIGILENIYLPYYIGQGHEHMFVRLLCVVDCIRVFFYLPNKENTEFRKILWSPRVLYEYDRTWSQYCMCENVTYEDAIKSVQLKNEEEKIKKSNETLQDLNVSRLASREKTDGAESSMDVKTPLKTLVEVDSEIFLQEYTMEVVEVQIKTPTKVTFYIENVTPVKAKYVVQSTTYNVPVTALQNVLKNIYKTTEELWTPLLEKNCIVVQPAAENGILEAHELIAIDIWIYSNTWGIYTDEIIVDISDLSLFSFSLVIEVVGCPLQVPFGIGSINKYPIVRFGSVAMHSDDIIRNVTISNISSVDVEVSWHVFFWPNKDIDSDQPAFNFLCDVNKSSENMFDFDFTEEYFGIEGCKFIEVLPTKSQVSKNSKETINILFSPKNVETEEKQLIIKGYVFGRIFVNKGDRFKSNYFFRQRNFIIVEISVRLYRPYLDFSIENDHTNLHIFANDVILQRKSDFEFKFKARNPLSCTVEGRLDVGKPFCPKKDEVDFALAPGECKNIIILCSVTYENIHTWAEKLYTKPVTPIDAIQNVDVHNFRHEVIDDGPFHFDEDNKSITIAQNLVIRYSEELNEVIPLRINIYYPSISVIPVHIKFGYVLNGCTEKAVVTLFNKSGSKVLFEVYKTTATQEIVVNPPHGEIGPSRGANLNFVNLAVYFTPTQCTNYQECIRIVTNIPQHYIDIPIKGSGSLNEKFVTKL</sequence>
<name>A0A6J2XT70_SITOR</name>
<gene>
    <name evidence="3" type="primary">LOC115880850</name>
</gene>
<dbReference type="Gene3D" id="2.60.40.10">
    <property type="entry name" value="Immunoglobulins"/>
    <property type="match status" value="4"/>
</dbReference>